<sequence>MASDSPDSTDEDYPEPPDELANWVVDPLQSQSIPKLERVIEYAEELIAHKSRPVSVAGADESEDADSTGEGRGGGTVGTLPQKDQPAPERRHRQKEFEEMSKSERIALSDEELRRYGTVEIRKLDCGPGCKQCPHGPYRYCVFRNSKGTVTSKYAGKASGE</sequence>
<dbReference type="AlphaFoldDB" id="A0A2I8VQV5"/>
<dbReference type="Proteomes" id="UP000236584">
    <property type="component" value="Plasmid unnamed2"/>
</dbReference>
<evidence type="ECO:0000313" key="3">
    <source>
        <dbReference type="EMBL" id="AUV84298.1"/>
    </source>
</evidence>
<feature type="region of interest" description="Disordered" evidence="1">
    <location>
        <begin position="1"/>
        <end position="21"/>
    </location>
</feature>
<dbReference type="EMBL" id="CP026311">
    <property type="protein sequence ID" value="AUV84298.1"/>
    <property type="molecule type" value="Genomic_DNA"/>
</dbReference>
<protein>
    <recommendedName>
        <fullName evidence="2">DUF6788 domain-containing protein</fullName>
    </recommendedName>
</protein>
<feature type="domain" description="DUF6788" evidence="2">
    <location>
        <begin position="112"/>
        <end position="159"/>
    </location>
</feature>
<dbReference type="KEGG" id="srub:C2R22_22330"/>
<evidence type="ECO:0000313" key="4">
    <source>
        <dbReference type="Proteomes" id="UP000236584"/>
    </source>
</evidence>
<geneLocation type="plasmid" evidence="3">
    <name>unnamed2</name>
</geneLocation>
<dbReference type="RefSeq" id="WP_103427986.1">
    <property type="nucleotide sequence ID" value="NZ_CP026311.1"/>
</dbReference>
<dbReference type="InterPro" id="IPR046738">
    <property type="entry name" value="DUF6788"/>
</dbReference>
<gene>
    <name evidence="3" type="ORF">C2R22_22330</name>
</gene>
<proteinExistence type="predicted"/>
<keyword evidence="3" id="KW-0614">Plasmid</keyword>
<evidence type="ECO:0000256" key="1">
    <source>
        <dbReference type="SAM" id="MobiDB-lite"/>
    </source>
</evidence>
<keyword evidence="4" id="KW-1185">Reference proteome</keyword>
<feature type="compositionally biased region" description="Acidic residues" evidence="1">
    <location>
        <begin position="7"/>
        <end position="18"/>
    </location>
</feature>
<dbReference type="Pfam" id="PF20586">
    <property type="entry name" value="DUF6788"/>
    <property type="match status" value="1"/>
</dbReference>
<organism evidence="3 4">
    <name type="scientific">Salinigranum rubrum</name>
    <dbReference type="NCBI Taxonomy" id="755307"/>
    <lineage>
        <taxon>Archaea</taxon>
        <taxon>Methanobacteriati</taxon>
        <taxon>Methanobacteriota</taxon>
        <taxon>Stenosarchaea group</taxon>
        <taxon>Halobacteria</taxon>
        <taxon>Halobacteriales</taxon>
        <taxon>Haloferacaceae</taxon>
        <taxon>Salinigranum</taxon>
    </lineage>
</organism>
<evidence type="ECO:0000259" key="2">
    <source>
        <dbReference type="Pfam" id="PF20586"/>
    </source>
</evidence>
<reference evidence="3 4" key="1">
    <citation type="submission" date="2018-01" db="EMBL/GenBank/DDBJ databases">
        <title>Complete genome sequence of Salinigranum rubrum GX10T, an extremely halophilic archaeon isolated from a marine solar saltern.</title>
        <authorList>
            <person name="Han S."/>
        </authorList>
    </citation>
    <scope>NUCLEOTIDE SEQUENCE [LARGE SCALE GENOMIC DNA]</scope>
    <source>
        <strain evidence="3 4">GX10</strain>
        <plasmid evidence="4">Plasmid unnamed2</plasmid>
    </source>
</reference>
<name>A0A2I8VQV5_9EURY</name>
<feature type="compositionally biased region" description="Basic and acidic residues" evidence="1">
    <location>
        <begin position="95"/>
        <end position="105"/>
    </location>
</feature>
<accession>A0A2I8VQV5</accession>
<feature type="region of interest" description="Disordered" evidence="1">
    <location>
        <begin position="50"/>
        <end position="105"/>
    </location>
</feature>
<dbReference type="OrthoDB" id="237450at2157"/>
<dbReference type="GeneID" id="35594892"/>